<sequence>MMTRSFSDRVRHALLFEVIGLAIFMPGSAWLFDQPVGHMGVIGVVSATVATVWNFVYNVGFDRAMIRLTGRVGKTLRIRVIHAILFEAGLVLLLVPAIAWYLGISVWAALAMDVAIVTFYLVHAFVFNLAYDRIFPIPAAAPVAPAHG</sequence>
<dbReference type="Pfam" id="PF05232">
    <property type="entry name" value="BTP"/>
    <property type="match status" value="2"/>
</dbReference>
<evidence type="ECO:0000313" key="3">
    <source>
        <dbReference type="EMBL" id="TCO13098.1"/>
    </source>
</evidence>
<gene>
    <name evidence="3" type="ORF">EV666_107125</name>
</gene>
<dbReference type="OrthoDB" id="1631120at2"/>
<dbReference type="InterPro" id="IPR058208">
    <property type="entry name" value="PACE"/>
</dbReference>
<organism evidence="3 4">
    <name type="scientific">Camelimonas lactis</name>
    <dbReference type="NCBI Taxonomy" id="659006"/>
    <lineage>
        <taxon>Bacteria</taxon>
        <taxon>Pseudomonadati</taxon>
        <taxon>Pseudomonadota</taxon>
        <taxon>Alphaproteobacteria</taxon>
        <taxon>Hyphomicrobiales</taxon>
        <taxon>Chelatococcaceae</taxon>
        <taxon>Camelimonas</taxon>
    </lineage>
</organism>
<keyword evidence="1" id="KW-0812">Transmembrane</keyword>
<keyword evidence="1" id="KW-1133">Transmembrane helix</keyword>
<dbReference type="RefSeq" id="WP_132006853.1">
    <property type="nucleotide sequence ID" value="NZ_JBHUNN010000001.1"/>
</dbReference>
<proteinExistence type="predicted"/>
<evidence type="ECO:0000259" key="2">
    <source>
        <dbReference type="Pfam" id="PF05232"/>
    </source>
</evidence>
<keyword evidence="1" id="KW-0472">Membrane</keyword>
<comment type="caution">
    <text evidence="3">The sequence shown here is derived from an EMBL/GenBank/DDBJ whole genome shotgun (WGS) entry which is preliminary data.</text>
</comment>
<keyword evidence="4" id="KW-1185">Reference proteome</keyword>
<feature type="transmembrane region" description="Helical" evidence="1">
    <location>
        <begin position="80"/>
        <end position="101"/>
    </location>
</feature>
<evidence type="ECO:0000256" key="1">
    <source>
        <dbReference type="SAM" id="Phobius"/>
    </source>
</evidence>
<dbReference type="EMBL" id="SLWL01000007">
    <property type="protein sequence ID" value="TCO13098.1"/>
    <property type="molecule type" value="Genomic_DNA"/>
</dbReference>
<dbReference type="NCBIfam" id="NF033664">
    <property type="entry name" value="PACE_transport"/>
    <property type="match status" value="1"/>
</dbReference>
<feature type="domain" description="Chlorhexidine efflux transporter" evidence="2">
    <location>
        <begin position="4"/>
        <end position="65"/>
    </location>
</feature>
<dbReference type="AlphaFoldDB" id="A0A4V2RXC0"/>
<evidence type="ECO:0000313" key="4">
    <source>
        <dbReference type="Proteomes" id="UP000294881"/>
    </source>
</evidence>
<reference evidence="3 4" key="1">
    <citation type="submission" date="2019-03" db="EMBL/GenBank/DDBJ databases">
        <title>Genomic Encyclopedia of Type Strains, Phase IV (KMG-IV): sequencing the most valuable type-strain genomes for metagenomic binning, comparative biology and taxonomic classification.</title>
        <authorList>
            <person name="Goeker M."/>
        </authorList>
    </citation>
    <scope>NUCLEOTIDE SEQUENCE [LARGE SCALE GENOMIC DNA]</scope>
    <source>
        <strain evidence="3 4">DSM 22958</strain>
    </source>
</reference>
<accession>A0A4V2RXC0</accession>
<feature type="transmembrane region" description="Helical" evidence="1">
    <location>
        <begin position="12"/>
        <end position="32"/>
    </location>
</feature>
<dbReference type="Proteomes" id="UP000294881">
    <property type="component" value="Unassembled WGS sequence"/>
</dbReference>
<protein>
    <submittedName>
        <fullName evidence="3">Putative membrane protein</fullName>
    </submittedName>
</protein>
<feature type="domain" description="Chlorhexidine efflux transporter" evidence="2">
    <location>
        <begin position="74"/>
        <end position="136"/>
    </location>
</feature>
<feature type="transmembrane region" description="Helical" evidence="1">
    <location>
        <begin position="107"/>
        <end position="131"/>
    </location>
</feature>
<dbReference type="InterPro" id="IPR007896">
    <property type="entry name" value="BTP_bacteria"/>
</dbReference>
<feature type="transmembrane region" description="Helical" evidence="1">
    <location>
        <begin position="38"/>
        <end position="59"/>
    </location>
</feature>
<name>A0A4V2RXC0_9HYPH</name>